<name>A0A5K4FCD5_SCHMA</name>
<dbReference type="PANTHER" id="PTHR13440">
    <property type="entry name" value="BLOC-1 RELATED COMPLEX SUBUNIT 6"/>
    <property type="match status" value="1"/>
</dbReference>
<dbReference type="WBParaSite" id="Smp_337570.2">
    <property type="protein sequence ID" value="Smp_337570.2"/>
    <property type="gene ID" value="Smp_337570"/>
</dbReference>
<dbReference type="InterPro" id="IPR046465">
    <property type="entry name" value="BORCS6_C"/>
</dbReference>
<organism evidence="2">
    <name type="scientific">Schistosoma mansoni</name>
    <name type="common">Blood fluke</name>
    <dbReference type="NCBI Taxonomy" id="6183"/>
    <lineage>
        <taxon>Eukaryota</taxon>
        <taxon>Metazoa</taxon>
        <taxon>Spiralia</taxon>
        <taxon>Lophotrochozoa</taxon>
        <taxon>Platyhelminthes</taxon>
        <taxon>Trematoda</taxon>
        <taxon>Digenea</taxon>
        <taxon>Strigeidida</taxon>
        <taxon>Schistosomatoidea</taxon>
        <taxon>Schistosomatidae</taxon>
        <taxon>Schistosoma</taxon>
    </lineage>
</organism>
<dbReference type="InterPro" id="IPR019314">
    <property type="entry name" value="BORCS6"/>
</dbReference>
<protein>
    <submittedName>
        <fullName evidence="2">Smp_206040</fullName>
    </submittedName>
</protein>
<evidence type="ECO:0000259" key="1">
    <source>
        <dbReference type="Pfam" id="PF10157"/>
    </source>
</evidence>
<accession>A0A5K4FCD5</accession>
<reference evidence="2" key="1">
    <citation type="submission" date="2019-11" db="UniProtKB">
        <authorList>
            <consortium name="WormBaseParasite"/>
        </authorList>
    </citation>
    <scope>IDENTIFICATION</scope>
    <source>
        <strain evidence="2">Puerto Rican</strain>
    </source>
</reference>
<dbReference type="ExpressionAtlas" id="A0A5K4FCD5">
    <property type="expression patterns" value="baseline and differential"/>
</dbReference>
<sequence length="77" mass="8230">MCALQLDILPKLEESAEGIAKHLDALLRSLTSTLNQMSSLTLDCTTVFLDSVDYACETVGACIKVSLLTNGQLISVV</sequence>
<dbReference type="PANTHER" id="PTHR13440:SF7">
    <property type="entry name" value="BLOC-1 RELATED COMPLEX SUBUNIT 6"/>
    <property type="match status" value="1"/>
</dbReference>
<evidence type="ECO:0000313" key="2">
    <source>
        <dbReference type="WBParaSite" id="Smp_337570.2"/>
    </source>
</evidence>
<proteinExistence type="predicted"/>
<feature type="domain" description="BLOC-1-related complex subunit 6 C-terminal helix" evidence="1">
    <location>
        <begin position="3"/>
        <end position="64"/>
    </location>
</feature>
<dbReference type="GO" id="GO:0032418">
    <property type="term" value="P:lysosome localization"/>
    <property type="evidence" value="ECO:0007669"/>
    <property type="project" value="TreeGrafter"/>
</dbReference>
<dbReference type="Pfam" id="PF10157">
    <property type="entry name" value="BORCS6"/>
    <property type="match status" value="1"/>
</dbReference>
<dbReference type="STRING" id="6183.A0A5K4FCD5"/>
<dbReference type="GO" id="GO:0099078">
    <property type="term" value="C:BORC complex"/>
    <property type="evidence" value="ECO:0007669"/>
    <property type="project" value="TreeGrafter"/>
</dbReference>
<dbReference type="AlphaFoldDB" id="A0A5K4FCD5"/>
<dbReference type="InParanoid" id="A0A5K4FCD5"/>